<protein>
    <submittedName>
        <fullName evidence="1">Uncharacterized protein</fullName>
    </submittedName>
</protein>
<reference evidence="1 2" key="1">
    <citation type="submission" date="2018-11" db="EMBL/GenBank/DDBJ databases">
        <authorList>
            <person name="Li F."/>
        </authorList>
    </citation>
    <scope>NUCLEOTIDE SEQUENCE [LARGE SCALE GENOMIC DNA]</scope>
    <source>
        <strain evidence="1 2">Gsoil 818</strain>
    </source>
</reference>
<keyword evidence="2" id="KW-1185">Reference proteome</keyword>
<name>A0A3N0GJA1_9ACTN</name>
<dbReference type="AlphaFoldDB" id="A0A3N0GJA1"/>
<proteinExistence type="predicted"/>
<dbReference type="EMBL" id="RJSF01000044">
    <property type="protein sequence ID" value="RNM12509.1"/>
    <property type="molecule type" value="Genomic_DNA"/>
</dbReference>
<comment type="caution">
    <text evidence="1">The sequence shown here is derived from an EMBL/GenBank/DDBJ whole genome shotgun (WGS) entry which is preliminary data.</text>
</comment>
<evidence type="ECO:0000313" key="2">
    <source>
        <dbReference type="Proteomes" id="UP000279994"/>
    </source>
</evidence>
<dbReference type="Proteomes" id="UP000279994">
    <property type="component" value="Unassembled WGS sequence"/>
</dbReference>
<gene>
    <name evidence="1" type="ORF">EFL26_17910</name>
</gene>
<accession>A0A3N0GJA1</accession>
<dbReference type="RefSeq" id="WP_123224272.1">
    <property type="nucleotide sequence ID" value="NZ_RJSF01000044.1"/>
</dbReference>
<sequence>MTWTETHRRWQALQEIETRANAALAAGTPLDEFPWTAEYAAIFGDRDALASALSHRWRQARRAQLDTHLPEAVLDQQWRRLQARHAGVLRLLALHEQGGAGCPEDRVPA</sequence>
<dbReference type="OrthoDB" id="3693307at2"/>
<organism evidence="1 2">
    <name type="scientific">Nocardioides pocheonensis</name>
    <dbReference type="NCBI Taxonomy" id="661485"/>
    <lineage>
        <taxon>Bacteria</taxon>
        <taxon>Bacillati</taxon>
        <taxon>Actinomycetota</taxon>
        <taxon>Actinomycetes</taxon>
        <taxon>Propionibacteriales</taxon>
        <taxon>Nocardioidaceae</taxon>
        <taxon>Nocardioides</taxon>
    </lineage>
</organism>
<evidence type="ECO:0000313" key="1">
    <source>
        <dbReference type="EMBL" id="RNM12509.1"/>
    </source>
</evidence>